<dbReference type="InterPro" id="IPR036047">
    <property type="entry name" value="F-box-like_dom_sf"/>
</dbReference>
<feature type="non-terminal residue" evidence="1">
    <location>
        <position position="71"/>
    </location>
</feature>
<evidence type="ECO:0008006" key="3">
    <source>
        <dbReference type="Google" id="ProtNLM"/>
    </source>
</evidence>
<sequence length="71" mass="8186">MILPPDIVDNTIAFLYDDPSSLKACSLTCRAWLPTTRIHLFSFVDLSDNKFSRFQRILQQSPRLGRFVKAL</sequence>
<evidence type="ECO:0000313" key="2">
    <source>
        <dbReference type="Proteomes" id="UP000250043"/>
    </source>
</evidence>
<keyword evidence="2" id="KW-1185">Reference proteome</keyword>
<dbReference type="SUPFAM" id="SSF81383">
    <property type="entry name" value="F-box domain"/>
    <property type="match status" value="1"/>
</dbReference>
<gene>
    <name evidence="1" type="ORF">OBBRIDRAFT_718887</name>
</gene>
<dbReference type="OrthoDB" id="2921803at2759"/>
<accession>A0A8E2DUS1</accession>
<protein>
    <recommendedName>
        <fullName evidence="3">F-box domain-containing protein</fullName>
    </recommendedName>
</protein>
<reference evidence="1 2" key="1">
    <citation type="submission" date="2016-07" db="EMBL/GenBank/DDBJ databases">
        <title>Draft genome of the white-rot fungus Obba rivulosa 3A-2.</title>
        <authorList>
            <consortium name="DOE Joint Genome Institute"/>
            <person name="Miettinen O."/>
            <person name="Riley R."/>
            <person name="Acob R."/>
            <person name="Barry K."/>
            <person name="Cullen D."/>
            <person name="De Vries R."/>
            <person name="Hainaut M."/>
            <person name="Hatakka A."/>
            <person name="Henrissat B."/>
            <person name="Hilden K."/>
            <person name="Kuo R."/>
            <person name="Labutti K."/>
            <person name="Lipzen A."/>
            <person name="Makela M.R."/>
            <person name="Sandor L."/>
            <person name="Spatafora J.W."/>
            <person name="Grigoriev I.V."/>
            <person name="Hibbett D.S."/>
        </authorList>
    </citation>
    <scope>NUCLEOTIDE SEQUENCE [LARGE SCALE GENOMIC DNA]</scope>
    <source>
        <strain evidence="1 2">3A-2</strain>
    </source>
</reference>
<evidence type="ECO:0000313" key="1">
    <source>
        <dbReference type="EMBL" id="OCH96235.1"/>
    </source>
</evidence>
<dbReference type="EMBL" id="KV722331">
    <property type="protein sequence ID" value="OCH96235.1"/>
    <property type="molecule type" value="Genomic_DNA"/>
</dbReference>
<dbReference type="AlphaFoldDB" id="A0A8E2DUS1"/>
<organism evidence="1 2">
    <name type="scientific">Obba rivulosa</name>
    <dbReference type="NCBI Taxonomy" id="1052685"/>
    <lineage>
        <taxon>Eukaryota</taxon>
        <taxon>Fungi</taxon>
        <taxon>Dikarya</taxon>
        <taxon>Basidiomycota</taxon>
        <taxon>Agaricomycotina</taxon>
        <taxon>Agaricomycetes</taxon>
        <taxon>Polyporales</taxon>
        <taxon>Gelatoporiaceae</taxon>
        <taxon>Obba</taxon>
    </lineage>
</organism>
<proteinExistence type="predicted"/>
<name>A0A8E2DUS1_9APHY</name>
<dbReference type="Proteomes" id="UP000250043">
    <property type="component" value="Unassembled WGS sequence"/>
</dbReference>